<dbReference type="RefSeq" id="WP_379794610.1">
    <property type="nucleotide sequence ID" value="NZ_JBHLUD010000015.1"/>
</dbReference>
<reference evidence="1 2" key="1">
    <citation type="submission" date="2024-09" db="EMBL/GenBank/DDBJ databases">
        <authorList>
            <person name="Sun Q."/>
            <person name="Mori K."/>
        </authorList>
    </citation>
    <scope>NUCLEOTIDE SEQUENCE [LARGE SCALE GENOMIC DNA]</scope>
    <source>
        <strain evidence="1 2">TBRC 1432</strain>
    </source>
</reference>
<name>A0ABV6N5H9_9PSEU</name>
<evidence type="ECO:0000313" key="1">
    <source>
        <dbReference type="EMBL" id="MFC0547836.1"/>
    </source>
</evidence>
<accession>A0ABV6N5H9</accession>
<sequence length="365" mass="39041">MILPRYGERSLCEVTPSLLAALGAAGFDNVLGVERVSAACLLVIDGLGWDLLHAHADEAPFLARHAIGTEPVTAGFPSTTATSVSTFGTGLPSGQHGIVGYSFAAPELLYALPWRVDGVDARETLVPEEIQPLPTAFERAGVDVTIAAPMLQRGSGLTRSVLRGGVFEPVFALGDLSSKIAANRSGFCYAYHGDLDTMGHLYGPGSDAWRWQLNHIDRLIATVVDALPPGALLAVTADHGMVEMKSTVDFDTEPPLREGVRLLGGEPRARHVYTEPGAAPDVRARWQDMLGDKAIVVSQEQAIDEYWFGPVADRVRPRIGDVLAVALDDIGIIRSDKEKMESALVGVHGSLTPAEMRVPFLTFVG</sequence>
<dbReference type="PANTHER" id="PTHR10151:SF120">
    <property type="entry name" value="BIS(5'-ADENOSYL)-TRIPHOSPHATASE"/>
    <property type="match status" value="1"/>
</dbReference>
<dbReference type="Gene3D" id="3.40.720.10">
    <property type="entry name" value="Alkaline Phosphatase, subunit A"/>
    <property type="match status" value="1"/>
</dbReference>
<keyword evidence="2" id="KW-1185">Reference proteome</keyword>
<comment type="caution">
    <text evidence="1">The sequence shown here is derived from an EMBL/GenBank/DDBJ whole genome shotgun (WGS) entry which is preliminary data.</text>
</comment>
<protein>
    <submittedName>
        <fullName evidence="1">Alkaline phosphatase family protein</fullName>
    </submittedName>
</protein>
<proteinExistence type="predicted"/>
<dbReference type="EMBL" id="JBHLUD010000015">
    <property type="protein sequence ID" value="MFC0547836.1"/>
    <property type="molecule type" value="Genomic_DNA"/>
</dbReference>
<dbReference type="PANTHER" id="PTHR10151">
    <property type="entry name" value="ECTONUCLEOTIDE PYROPHOSPHATASE/PHOSPHODIESTERASE"/>
    <property type="match status" value="1"/>
</dbReference>
<dbReference type="Pfam" id="PF01663">
    <property type="entry name" value="Phosphodiest"/>
    <property type="match status" value="1"/>
</dbReference>
<dbReference type="InterPro" id="IPR002591">
    <property type="entry name" value="Phosphodiest/P_Trfase"/>
</dbReference>
<dbReference type="Proteomes" id="UP001589810">
    <property type="component" value="Unassembled WGS sequence"/>
</dbReference>
<dbReference type="InterPro" id="IPR017850">
    <property type="entry name" value="Alkaline_phosphatase_core_sf"/>
</dbReference>
<organism evidence="1 2">
    <name type="scientific">Kutzneria chonburiensis</name>
    <dbReference type="NCBI Taxonomy" id="1483604"/>
    <lineage>
        <taxon>Bacteria</taxon>
        <taxon>Bacillati</taxon>
        <taxon>Actinomycetota</taxon>
        <taxon>Actinomycetes</taxon>
        <taxon>Pseudonocardiales</taxon>
        <taxon>Pseudonocardiaceae</taxon>
        <taxon>Kutzneria</taxon>
    </lineage>
</organism>
<gene>
    <name evidence="1" type="ORF">ACFFH7_40455</name>
</gene>
<evidence type="ECO:0000313" key="2">
    <source>
        <dbReference type="Proteomes" id="UP001589810"/>
    </source>
</evidence>
<dbReference type="SUPFAM" id="SSF53649">
    <property type="entry name" value="Alkaline phosphatase-like"/>
    <property type="match status" value="1"/>
</dbReference>